<dbReference type="InterPro" id="IPR000436">
    <property type="entry name" value="Sushi_SCR_CCP_dom"/>
</dbReference>
<feature type="domain" description="Sushi" evidence="7">
    <location>
        <begin position="856"/>
        <end position="919"/>
    </location>
</feature>
<dbReference type="SMART" id="SM00032">
    <property type="entry name" value="CCP"/>
    <property type="match status" value="13"/>
</dbReference>
<accession>A0A1S3H4J8</accession>
<feature type="domain" description="Sushi" evidence="7">
    <location>
        <begin position="710"/>
        <end position="773"/>
    </location>
</feature>
<keyword evidence="5" id="KW-0325">Glycoprotein</keyword>
<proteinExistence type="predicted"/>
<dbReference type="PROSITE" id="PS50923">
    <property type="entry name" value="SUSHI"/>
    <property type="match status" value="8"/>
</dbReference>
<dbReference type="PANTHER" id="PTHR46393">
    <property type="entry name" value="SUSHI DOMAIN-CONTAINING PROTEIN"/>
    <property type="match status" value="1"/>
</dbReference>
<dbReference type="PANTHER" id="PTHR46393:SF7">
    <property type="entry name" value="COMPLEMENT C2"/>
    <property type="match status" value="1"/>
</dbReference>
<dbReference type="GeneID" id="106151596"/>
<dbReference type="KEGG" id="lak:106151596"/>
<feature type="domain" description="Sushi" evidence="7">
    <location>
        <begin position="226"/>
        <end position="287"/>
    </location>
</feature>
<dbReference type="Pfam" id="PF00084">
    <property type="entry name" value="Sushi"/>
    <property type="match status" value="11"/>
</dbReference>
<evidence type="ECO:0000256" key="4">
    <source>
        <dbReference type="ARBA" id="ARBA00023157"/>
    </source>
</evidence>
<feature type="domain" description="Sushi" evidence="7">
    <location>
        <begin position="441"/>
        <end position="501"/>
    </location>
</feature>
<gene>
    <name evidence="9" type="primary">LOC106151596</name>
</gene>
<evidence type="ECO:0000256" key="2">
    <source>
        <dbReference type="ARBA" id="ARBA00022729"/>
    </source>
</evidence>
<dbReference type="OrthoDB" id="9991441at2759"/>
<evidence type="ECO:0000256" key="6">
    <source>
        <dbReference type="PROSITE-ProRule" id="PRU00302"/>
    </source>
</evidence>
<feature type="domain" description="Sushi" evidence="7">
    <location>
        <begin position="294"/>
        <end position="346"/>
    </location>
</feature>
<keyword evidence="1 6" id="KW-0768">Sushi</keyword>
<keyword evidence="2" id="KW-0732">Signal</keyword>
<evidence type="ECO:0000256" key="1">
    <source>
        <dbReference type="ARBA" id="ARBA00022659"/>
    </source>
</evidence>
<sequence>MGTTVAYACESPEEGLVEGDLERTCMGAFNWSGLEPVCGGCPIPISDRNYTTLVRDQSFVYTYPVGHTVTYECANSRLVHVAGDLTRTCLTDLTWSGLQPRCGGCPFPPHGNQSIHDLIDNGDPFAVGDTVSYQCLPGLLSTNGDTIRTCLADRTWSGTPLSCSGCSPPANDAQSLSLYEPVKEEYQLSEIISYSCIGSYVPIQGEITRTCGSNLEWTGNGSLLCAGCPPPENGTLATYSALNVTHYEIGYVVEYMCLDGFVWVEGVLNFTCMPSLNWNSTAPTCKGCDAPENGALAKPFDLGSVFRVGETVRYSCTDGFFFFSGDMNRTCLDSLTWSGVAPECRGCTLPEIGYLSNYSLSEGPYYPLGQVVKYTCQEGFLAKNGSRNRTCIMGSDFVGPNCSCTNMSNDNENEFCPIVSTNQTIHCAERAVWSETPLQCGGCKPPFNKRRTVIMPQKNTYRIGESVNYTCKAGFQHTLGDLTRYCQESLTWSGRTPTCAGCSAPDDADTRATYSPALEPMHMYSVNETITYSCDQNFVKVNGSDMRTCQFDLTWSGYPMRCGGCGLPELGANSTHSFAHYNVTSVFEIGTVVTYECLKGHGKIGGDWNRTCLWTLDWSGDPLVCSESTTGPSTDVTFTSTSSASVSLCDEPPIIPHTKGTLVDSDIGTAPTDRVAIFRCDVGFWFQENRTYERHVMCSHWHTVSPCTAVQCPPPPESGSAILLRQTQDQYEFNSTVEYRCPNGTYLPDGRRSRFSRCTQRGVWSAFPPTCTESTTGPSTDVTFTSTSSASVSLCDEPPIIPHTKGTLVDSDIGTAPTDRVAIFRCDVGYWFQENRTFERHVMCSHWHTVSPCTAVQCPPPPQSGSVILLRHTQEQYVFNSTVEYRCPNGTYLPDGRRSRFSRCTQRGVWSAFPPTCTGLYRSPT</sequence>
<evidence type="ECO:0000313" key="9">
    <source>
        <dbReference type="RefSeq" id="XP_013380391.1"/>
    </source>
</evidence>
<reference evidence="9" key="1">
    <citation type="submission" date="2025-08" db="UniProtKB">
        <authorList>
            <consortium name="RefSeq"/>
        </authorList>
    </citation>
    <scope>IDENTIFICATION</scope>
    <source>
        <tissue evidence="9">Gonads</tissue>
    </source>
</reference>
<organism evidence="8 9">
    <name type="scientific">Lingula anatina</name>
    <name type="common">Brachiopod</name>
    <name type="synonym">Lingula unguis</name>
    <dbReference type="NCBI Taxonomy" id="7574"/>
    <lineage>
        <taxon>Eukaryota</taxon>
        <taxon>Metazoa</taxon>
        <taxon>Spiralia</taxon>
        <taxon>Lophotrochozoa</taxon>
        <taxon>Brachiopoda</taxon>
        <taxon>Linguliformea</taxon>
        <taxon>Lingulata</taxon>
        <taxon>Lingulida</taxon>
        <taxon>Linguloidea</taxon>
        <taxon>Lingulidae</taxon>
        <taxon>Lingula</taxon>
    </lineage>
</organism>
<name>A0A1S3H4J8_LINAN</name>
<feature type="domain" description="Sushi" evidence="7">
    <location>
        <begin position="563"/>
        <end position="627"/>
    </location>
</feature>
<comment type="caution">
    <text evidence="6">Lacks conserved residue(s) required for the propagation of feature annotation.</text>
</comment>
<dbReference type="STRING" id="7574.A0A1S3H4J8"/>
<dbReference type="RefSeq" id="XP_013380391.1">
    <property type="nucleotide sequence ID" value="XM_013524937.1"/>
</dbReference>
<feature type="domain" description="Sushi" evidence="7">
    <location>
        <begin position="103"/>
        <end position="165"/>
    </location>
</feature>
<dbReference type="SUPFAM" id="SSF57535">
    <property type="entry name" value="Complement control module/SCR domain"/>
    <property type="match status" value="11"/>
</dbReference>
<dbReference type="Gene3D" id="2.10.70.10">
    <property type="entry name" value="Complement Module, domain 1"/>
    <property type="match status" value="11"/>
</dbReference>
<evidence type="ECO:0000256" key="3">
    <source>
        <dbReference type="ARBA" id="ARBA00022737"/>
    </source>
</evidence>
<evidence type="ECO:0000313" key="8">
    <source>
        <dbReference type="Proteomes" id="UP000085678"/>
    </source>
</evidence>
<keyword evidence="8" id="KW-1185">Reference proteome</keyword>
<evidence type="ECO:0000256" key="5">
    <source>
        <dbReference type="ARBA" id="ARBA00023180"/>
    </source>
</evidence>
<protein>
    <submittedName>
        <fullName evidence="9">Sushi, von Willebrand factor type A, EGF and pentraxin domain-containing protein 1-like</fullName>
    </submittedName>
</protein>
<feature type="disulfide bond" evidence="6">
    <location>
        <begin position="443"/>
        <end position="486"/>
    </location>
</feature>
<keyword evidence="4 6" id="KW-1015">Disulfide bond</keyword>
<dbReference type="Proteomes" id="UP000085678">
    <property type="component" value="Unplaced"/>
</dbReference>
<evidence type="ECO:0000259" key="7">
    <source>
        <dbReference type="PROSITE" id="PS50923"/>
    </source>
</evidence>
<dbReference type="InParanoid" id="A0A1S3H4J8"/>
<keyword evidence="3" id="KW-0677">Repeat</keyword>
<dbReference type="InterPro" id="IPR035976">
    <property type="entry name" value="Sushi/SCR/CCP_sf"/>
</dbReference>
<feature type="domain" description="Sushi" evidence="7">
    <location>
        <begin position="1"/>
        <end position="40"/>
    </location>
</feature>
<dbReference type="CDD" id="cd00033">
    <property type="entry name" value="CCP"/>
    <property type="match status" value="9"/>
</dbReference>
<dbReference type="AlphaFoldDB" id="A0A1S3H4J8"/>